<evidence type="ECO:0000256" key="11">
    <source>
        <dbReference type="SAM" id="Coils"/>
    </source>
</evidence>
<feature type="coiled-coil region" evidence="11">
    <location>
        <begin position="73"/>
        <end position="128"/>
    </location>
</feature>
<dbReference type="InterPro" id="IPR012823">
    <property type="entry name" value="Flagell_FliJ"/>
</dbReference>
<evidence type="ECO:0000256" key="7">
    <source>
        <dbReference type="ARBA" id="ARBA00022795"/>
    </source>
</evidence>
<evidence type="ECO:0000256" key="5">
    <source>
        <dbReference type="ARBA" id="ARBA00022475"/>
    </source>
</evidence>
<keyword evidence="11" id="KW-0175">Coiled coil</keyword>
<keyword evidence="12" id="KW-0969">Cilium</keyword>
<name>A0ABS2DIX5_9BACI</name>
<sequence>MSFKYKFQKILSIKETEKQRALEAYQLTVKQFEEVAEKLYHYLKQKEDLESIQLQKLSVGLNVTEIKHHQTFITNLEKTISHFQNLVASARQNMLGQEAQLLEKNIEVKKYEKLKDKQQEDFQELVSAADNRLMDEISIQQYMNKES</sequence>
<dbReference type="EMBL" id="JAFELM010000031">
    <property type="protein sequence ID" value="MBM6618444.1"/>
    <property type="molecule type" value="Genomic_DNA"/>
</dbReference>
<dbReference type="Proteomes" id="UP001518925">
    <property type="component" value="Unassembled WGS sequence"/>
</dbReference>
<comment type="caution">
    <text evidence="12">The sequence shown here is derived from an EMBL/GenBank/DDBJ whole genome shotgun (WGS) entry which is preliminary data.</text>
</comment>
<accession>A0ABS2DIX5</accession>
<keyword evidence="6" id="KW-0145">Chemotaxis</keyword>
<organism evidence="12 13">
    <name type="scientific">Bacillus suaedaesalsae</name>
    <dbReference type="NCBI Taxonomy" id="2810349"/>
    <lineage>
        <taxon>Bacteria</taxon>
        <taxon>Bacillati</taxon>
        <taxon>Bacillota</taxon>
        <taxon>Bacilli</taxon>
        <taxon>Bacillales</taxon>
        <taxon>Bacillaceae</taxon>
        <taxon>Bacillus</taxon>
    </lineage>
</organism>
<evidence type="ECO:0000256" key="1">
    <source>
        <dbReference type="ARBA" id="ARBA00004413"/>
    </source>
</evidence>
<evidence type="ECO:0000313" key="12">
    <source>
        <dbReference type="EMBL" id="MBM6618444.1"/>
    </source>
</evidence>
<gene>
    <name evidence="12" type="primary">fliJ</name>
    <name evidence="12" type="ORF">JR050_12315</name>
</gene>
<evidence type="ECO:0000313" key="13">
    <source>
        <dbReference type="Proteomes" id="UP001518925"/>
    </source>
</evidence>
<reference evidence="12 13" key="1">
    <citation type="submission" date="2021-02" db="EMBL/GenBank/DDBJ databases">
        <title>Bacillus sp. RD4P76, an endophyte from a halophyte.</title>
        <authorList>
            <person name="Sun J.-Q."/>
        </authorList>
    </citation>
    <scope>NUCLEOTIDE SEQUENCE [LARGE SCALE GENOMIC DNA]</scope>
    <source>
        <strain evidence="12 13">RD4P76</strain>
    </source>
</reference>
<dbReference type="InterPro" id="IPR053716">
    <property type="entry name" value="Flag_assembly_chemotaxis_eff"/>
</dbReference>
<keyword evidence="9" id="KW-0472">Membrane</keyword>
<keyword evidence="7" id="KW-1005">Bacterial flagellum biogenesis</keyword>
<protein>
    <recommendedName>
        <fullName evidence="3">Flagellar FliJ protein</fullName>
    </recommendedName>
</protein>
<keyword evidence="10" id="KW-1006">Bacterial flagellum protein export</keyword>
<keyword evidence="4" id="KW-0813">Transport</keyword>
<comment type="subcellular location">
    <subcellularLocation>
        <location evidence="1">Cell membrane</location>
        <topology evidence="1">Peripheral membrane protein</topology>
        <orientation evidence="1">Cytoplasmic side</orientation>
    </subcellularLocation>
</comment>
<evidence type="ECO:0000256" key="9">
    <source>
        <dbReference type="ARBA" id="ARBA00023136"/>
    </source>
</evidence>
<evidence type="ECO:0000256" key="8">
    <source>
        <dbReference type="ARBA" id="ARBA00022927"/>
    </source>
</evidence>
<evidence type="ECO:0000256" key="10">
    <source>
        <dbReference type="ARBA" id="ARBA00023225"/>
    </source>
</evidence>
<keyword evidence="8" id="KW-0653">Protein transport</keyword>
<evidence type="ECO:0000256" key="3">
    <source>
        <dbReference type="ARBA" id="ARBA00020392"/>
    </source>
</evidence>
<dbReference type="NCBIfam" id="TIGR02473">
    <property type="entry name" value="flagell_FliJ"/>
    <property type="match status" value="1"/>
</dbReference>
<keyword evidence="12" id="KW-0282">Flagellum</keyword>
<evidence type="ECO:0000256" key="6">
    <source>
        <dbReference type="ARBA" id="ARBA00022500"/>
    </source>
</evidence>
<dbReference type="Gene3D" id="1.10.287.1700">
    <property type="match status" value="1"/>
</dbReference>
<keyword evidence="13" id="KW-1185">Reference proteome</keyword>
<evidence type="ECO:0000256" key="2">
    <source>
        <dbReference type="ARBA" id="ARBA00010004"/>
    </source>
</evidence>
<dbReference type="Pfam" id="PF02050">
    <property type="entry name" value="FliJ"/>
    <property type="match status" value="1"/>
</dbReference>
<dbReference type="RefSeq" id="WP_204203792.1">
    <property type="nucleotide sequence ID" value="NZ_JAFELM010000031.1"/>
</dbReference>
<proteinExistence type="inferred from homology"/>
<evidence type="ECO:0000256" key="4">
    <source>
        <dbReference type="ARBA" id="ARBA00022448"/>
    </source>
</evidence>
<comment type="similarity">
    <text evidence="2">Belongs to the FliJ family.</text>
</comment>
<keyword evidence="5" id="KW-1003">Cell membrane</keyword>
<keyword evidence="12" id="KW-0966">Cell projection</keyword>